<evidence type="ECO:0000259" key="4">
    <source>
        <dbReference type="PROSITE" id="PS50132"/>
    </source>
</evidence>
<dbReference type="CDD" id="cd00038">
    <property type="entry name" value="CAP_ED"/>
    <property type="match status" value="3"/>
</dbReference>
<dbReference type="Pfam" id="PF00615">
    <property type="entry name" value="RGS"/>
    <property type="match status" value="1"/>
</dbReference>
<dbReference type="CDD" id="cd00821">
    <property type="entry name" value="PH"/>
    <property type="match status" value="1"/>
</dbReference>
<dbReference type="Gene3D" id="2.60.120.10">
    <property type="entry name" value="Jelly Rolls"/>
    <property type="match status" value="3"/>
</dbReference>
<dbReference type="EMBL" id="HBIV01018333">
    <property type="protein sequence ID" value="CAE0661697.1"/>
    <property type="molecule type" value="Transcribed_RNA"/>
</dbReference>
<dbReference type="Gene3D" id="1.10.10.10">
    <property type="entry name" value="Winged helix-like DNA-binding domain superfamily/Winged helix DNA-binding domain"/>
    <property type="match status" value="1"/>
</dbReference>
<dbReference type="SMART" id="SM00233">
    <property type="entry name" value="PH"/>
    <property type="match status" value="1"/>
</dbReference>
<name>A0A7S4DPH8_9EUKA</name>
<dbReference type="PROSITE" id="PS50042">
    <property type="entry name" value="CNMP_BINDING_3"/>
    <property type="match status" value="3"/>
</dbReference>
<dbReference type="Gene3D" id="2.30.29.30">
    <property type="entry name" value="Pleckstrin-homology domain (PH domain)/Phosphotyrosine-binding domain (PTB)"/>
    <property type="match status" value="1"/>
</dbReference>
<proteinExistence type="predicted"/>
<dbReference type="InterPro" id="IPR036390">
    <property type="entry name" value="WH_DNA-bd_sf"/>
</dbReference>
<gene>
    <name evidence="6" type="ORF">LGLO00237_LOCUS13292</name>
</gene>
<feature type="domain" description="RGS" evidence="4">
    <location>
        <begin position="730"/>
        <end position="869"/>
    </location>
</feature>
<dbReference type="Pfam" id="PF00027">
    <property type="entry name" value="cNMP_binding"/>
    <property type="match status" value="3"/>
</dbReference>
<organism evidence="6">
    <name type="scientific">Lotharella globosa</name>
    <dbReference type="NCBI Taxonomy" id="91324"/>
    <lineage>
        <taxon>Eukaryota</taxon>
        <taxon>Sar</taxon>
        <taxon>Rhizaria</taxon>
        <taxon>Cercozoa</taxon>
        <taxon>Chlorarachniophyceae</taxon>
        <taxon>Lotharella</taxon>
    </lineage>
</organism>
<dbReference type="GO" id="GO:0034236">
    <property type="term" value="F:protein kinase A catalytic subunit binding"/>
    <property type="evidence" value="ECO:0007669"/>
    <property type="project" value="TreeGrafter"/>
</dbReference>
<dbReference type="InterPro" id="IPR018490">
    <property type="entry name" value="cNMP-bd_dom_sf"/>
</dbReference>
<reference evidence="6" key="1">
    <citation type="submission" date="2021-01" db="EMBL/GenBank/DDBJ databases">
        <authorList>
            <person name="Corre E."/>
            <person name="Pelletier E."/>
            <person name="Niang G."/>
            <person name="Scheremetjew M."/>
            <person name="Finn R."/>
            <person name="Kale V."/>
            <person name="Holt S."/>
            <person name="Cochrane G."/>
            <person name="Meng A."/>
            <person name="Brown T."/>
            <person name="Cohen L."/>
        </authorList>
    </citation>
    <scope>NUCLEOTIDE SEQUENCE</scope>
    <source>
        <strain evidence="6">CCCM811</strain>
    </source>
</reference>
<dbReference type="AlphaFoldDB" id="A0A7S4DPH8"/>
<dbReference type="InterPro" id="IPR011993">
    <property type="entry name" value="PH-like_dom_sf"/>
</dbReference>
<dbReference type="InterPro" id="IPR036305">
    <property type="entry name" value="RGS_sf"/>
</dbReference>
<accession>A0A7S4DPH8</accession>
<dbReference type="PROSITE" id="PS00889">
    <property type="entry name" value="CNMP_BINDING_2"/>
    <property type="match status" value="1"/>
</dbReference>
<dbReference type="InterPro" id="IPR016137">
    <property type="entry name" value="RGS"/>
</dbReference>
<feature type="domain" description="Cyclic nucleotide-binding" evidence="3">
    <location>
        <begin position="611"/>
        <end position="710"/>
    </location>
</feature>
<evidence type="ECO:0000259" key="5">
    <source>
        <dbReference type="PROSITE" id="PS50186"/>
    </source>
</evidence>
<dbReference type="Pfam" id="PF00169">
    <property type="entry name" value="PH"/>
    <property type="match status" value="1"/>
</dbReference>
<dbReference type="InterPro" id="IPR001849">
    <property type="entry name" value="PH_domain"/>
</dbReference>
<evidence type="ECO:0000259" key="3">
    <source>
        <dbReference type="PROSITE" id="PS50042"/>
    </source>
</evidence>
<dbReference type="SUPFAM" id="SSF48097">
    <property type="entry name" value="Regulator of G-protein signaling, RGS"/>
    <property type="match status" value="1"/>
</dbReference>
<dbReference type="InterPro" id="IPR014710">
    <property type="entry name" value="RmlC-like_jellyroll"/>
</dbReference>
<dbReference type="PROSITE" id="PS50186">
    <property type="entry name" value="DEP"/>
    <property type="match status" value="1"/>
</dbReference>
<dbReference type="GO" id="GO:0009968">
    <property type="term" value="P:negative regulation of signal transduction"/>
    <property type="evidence" value="ECO:0007669"/>
    <property type="project" value="UniProtKB-KW"/>
</dbReference>
<dbReference type="GO" id="GO:0005829">
    <property type="term" value="C:cytosol"/>
    <property type="evidence" value="ECO:0007669"/>
    <property type="project" value="TreeGrafter"/>
</dbReference>
<dbReference type="InterPro" id="IPR000591">
    <property type="entry name" value="DEP_dom"/>
</dbReference>
<dbReference type="SMART" id="SM00049">
    <property type="entry name" value="DEP"/>
    <property type="match status" value="1"/>
</dbReference>
<dbReference type="SUPFAM" id="SSF51206">
    <property type="entry name" value="cAMP-binding domain-like"/>
    <property type="match status" value="3"/>
</dbReference>
<dbReference type="SUPFAM" id="SSF46785">
    <property type="entry name" value="Winged helix' DNA-binding domain"/>
    <property type="match status" value="1"/>
</dbReference>
<dbReference type="SMART" id="SM00315">
    <property type="entry name" value="RGS"/>
    <property type="match status" value="1"/>
</dbReference>
<dbReference type="PANTHER" id="PTHR11635">
    <property type="entry name" value="CAMP-DEPENDENT PROTEIN KINASE REGULATORY CHAIN"/>
    <property type="match status" value="1"/>
</dbReference>
<dbReference type="InterPro" id="IPR000595">
    <property type="entry name" value="cNMP-bd_dom"/>
</dbReference>
<dbReference type="GO" id="GO:0004862">
    <property type="term" value="F:cAMP-dependent protein kinase inhibitor activity"/>
    <property type="evidence" value="ECO:0007669"/>
    <property type="project" value="TreeGrafter"/>
</dbReference>
<dbReference type="InterPro" id="IPR044926">
    <property type="entry name" value="RGS_subdomain_2"/>
</dbReference>
<feature type="domain" description="PH" evidence="2">
    <location>
        <begin position="229"/>
        <end position="333"/>
    </location>
</feature>
<dbReference type="CDD" id="cd04371">
    <property type="entry name" value="DEP"/>
    <property type="match status" value="1"/>
</dbReference>
<dbReference type="Gene3D" id="1.10.167.10">
    <property type="entry name" value="Regulator of G-protein Signalling 4, domain 2"/>
    <property type="match status" value="1"/>
</dbReference>
<dbReference type="PANTHER" id="PTHR11635:SF152">
    <property type="entry name" value="CAMP-DEPENDENT PROTEIN KINASE TYPE I REGULATORY SUBUNIT-RELATED"/>
    <property type="match status" value="1"/>
</dbReference>
<dbReference type="GO" id="GO:0035556">
    <property type="term" value="P:intracellular signal transduction"/>
    <property type="evidence" value="ECO:0007669"/>
    <property type="project" value="InterPro"/>
</dbReference>
<dbReference type="GO" id="GO:0005952">
    <property type="term" value="C:cAMP-dependent protein kinase complex"/>
    <property type="evidence" value="ECO:0007669"/>
    <property type="project" value="InterPro"/>
</dbReference>
<dbReference type="InterPro" id="IPR036388">
    <property type="entry name" value="WH-like_DNA-bd_sf"/>
</dbReference>
<protein>
    <recommendedName>
        <fullName evidence="7">cGMP-dependent protein kinase</fullName>
    </recommendedName>
</protein>
<evidence type="ECO:0008006" key="7">
    <source>
        <dbReference type="Google" id="ProtNLM"/>
    </source>
</evidence>
<sequence>MGQAITITNDMGNAISGVLLDSQGSILEGFDFNMQTGERKTFDTKAITPGRMYKVIVETSQTMKFAESSEKTIEFYAPRLKKTLHLKTTKLDVITQLEMETLINDILPGLRIADRQYLGKTYNKVFIANELVAHLILHKIAIDTDEAVAKCQKLVKEDIFRHVAGEKEFGNRYLFYWLKENHNLIESKGRIKNLDSSELLNSPRSALSTGSMSPSMRFKRFSQPRLLTNRGMEGWLEKKSKLGYWQKRYFRVLEDGKDQNSTLAYFESTTSINQKGAIPCSHIRTVEMESLNRANTNIVINMVAGYSGKSYVIRAPSFEVAQRWVDALKRFAKELSPIDVVTGSALVFVFTDEMVEDFSRMLKPKFLNKGKWLCKRGDRSDDFYLLRSGTLGVYIRGRNGKENFYCHQSPISFIGEQIFTSQGGPIPAQPTSVKAETDCHYFSLSKRKREAFVKKFAQVKGPLHVLLQSGINKRLEQVPFLRGLSSSDLVKFKIGLHYHALEPGEVLFHQGDRGSKFFIVYAGELNIVQTDQKRNKETLLKKVGKADYFGEIALMLSGIPRTASVIATKKSLLLSLHETTFKNFMKFAHLDISEIMRERIVNTFWKCKIPFFNTIQKEAFIDLAKECSIETFKKDEVIFNEGDPGDKFYIVSYGEVKVTVDNKEMARVETGKFFGEIALVVDDTPRTATCSTTRPTILMSIPKAGFRKFFEERPEALADVELKIAGKKCQIRSIIYHPKGNALFTKYLKSQYAEESMEYWHQVREYRKWATQIEMENLLKFTKNNTHFDPKGKEEMLKRAKVLVKKFIEVGSERQVNISNEMAKKILNEVEAGNATAATFVESEDEVVTLMSRDKLGSFKQSEEFKELMEIVGGYVLEEEIMVKGGKKRGGSIVNLTLDGLIAKKDKPPEQKTANKEEVKSSFHSARAVFESKFKHSGIA</sequence>
<dbReference type="InterPro" id="IPR050503">
    <property type="entry name" value="cAMP-dep_PK_reg_su-like"/>
</dbReference>
<evidence type="ECO:0000313" key="6">
    <source>
        <dbReference type="EMBL" id="CAE0661697.1"/>
    </source>
</evidence>
<feature type="domain" description="DEP" evidence="5">
    <location>
        <begin position="106"/>
        <end position="180"/>
    </location>
</feature>
<dbReference type="Pfam" id="PF00610">
    <property type="entry name" value="DEP"/>
    <property type="match status" value="1"/>
</dbReference>
<dbReference type="PROSITE" id="PS50132">
    <property type="entry name" value="RGS"/>
    <property type="match status" value="1"/>
</dbReference>
<keyword evidence="1" id="KW-0734">Signal transduction inhibitor</keyword>
<evidence type="ECO:0000259" key="2">
    <source>
        <dbReference type="PROSITE" id="PS50003"/>
    </source>
</evidence>
<dbReference type="SUPFAM" id="SSF50729">
    <property type="entry name" value="PH domain-like"/>
    <property type="match status" value="1"/>
</dbReference>
<dbReference type="PRINTS" id="PR00103">
    <property type="entry name" value="CAMPKINASE"/>
</dbReference>
<feature type="domain" description="Cyclic nucleotide-binding" evidence="3">
    <location>
        <begin position="346"/>
        <end position="447"/>
    </location>
</feature>
<dbReference type="InterPro" id="IPR018488">
    <property type="entry name" value="cNMP-bd_CS"/>
</dbReference>
<feature type="domain" description="Cyclic nucleotide-binding" evidence="3">
    <location>
        <begin position="480"/>
        <end position="585"/>
    </location>
</feature>
<dbReference type="PROSITE" id="PS50003">
    <property type="entry name" value="PH_DOMAIN"/>
    <property type="match status" value="1"/>
</dbReference>
<evidence type="ECO:0000256" key="1">
    <source>
        <dbReference type="ARBA" id="ARBA00022700"/>
    </source>
</evidence>
<dbReference type="GO" id="GO:0030552">
    <property type="term" value="F:cAMP binding"/>
    <property type="evidence" value="ECO:0007669"/>
    <property type="project" value="TreeGrafter"/>
</dbReference>
<dbReference type="SMART" id="SM00100">
    <property type="entry name" value="cNMP"/>
    <property type="match status" value="3"/>
</dbReference>